<comment type="similarity">
    <text evidence="1">Belongs to the TEL2 family.</text>
</comment>
<dbReference type="GO" id="GO:0005829">
    <property type="term" value="C:cytosol"/>
    <property type="evidence" value="ECO:0007669"/>
    <property type="project" value="TreeGrafter"/>
</dbReference>
<comment type="caution">
    <text evidence="3">The sequence shown here is derived from an EMBL/GenBank/DDBJ whole genome shotgun (WGS) entry which is preliminary data.</text>
</comment>
<sequence>MCDPLGLDIIVGQLKYGNEFLPSFLQEYLKINRLSDLLHHCNHNSRIKHKITTEKLFNIICTIPEVIQYDMTDIFNQIYDSIGEYNELGNLINKLCARGFSNEISLVFKQRIDLEMQTMNIKNIFRAVNQRTVEQLFFHFLVLLDQDQSLQSSESLSLYIESLVDDLSIFKELLNMKAISSLTMSNCMVDALVITSSKINETSSLFDRLIDLWCSKPFVQNASYDYHLKVTIAMLACFRVLKKAPALKISQAIPNYLEETRENVKLMGMNLGELLLKDQQIKLEFGLEKPNFFSVLEKPMVKTDSDFVIQETTIPRQQPISKPKGDSIVSIRKLNESKKHLFKPEPSFIQSGELKLQIKKKDKTPKFLFDAIKLLKSNDPEEVLTSIKAVEALIEKASEKEITDNSTKLAELLLHVENQFGTQEFEDAKMKSLVTLCIRNLENTTSVLIKDLFIQNGIALKLTICRILTSVILIMRKMDLIEHKVYARYYATSIFHRLKVLKNYERIFSERSVGEAVFNCLTICVGLGEDQILVDELALVILSVKSGYEKERIQAIQICRNSQMWEILLEVAKSKIF</sequence>
<dbReference type="Proteomes" id="UP001210925">
    <property type="component" value="Unassembled WGS sequence"/>
</dbReference>
<dbReference type="AlphaFoldDB" id="A0AAD5Y2U4"/>
<evidence type="ECO:0000259" key="2">
    <source>
        <dbReference type="Pfam" id="PF10193"/>
    </source>
</evidence>
<dbReference type="Pfam" id="PF10193">
    <property type="entry name" value="Telomere_reg-2"/>
    <property type="match status" value="1"/>
</dbReference>
<gene>
    <name evidence="3" type="ORF">HK103_001873</name>
</gene>
<evidence type="ECO:0000256" key="1">
    <source>
        <dbReference type="ARBA" id="ARBA00006133"/>
    </source>
</evidence>
<dbReference type="Gene3D" id="1.25.40.720">
    <property type="entry name" value="Telomere length regulation protein 2, C-terminal domain"/>
    <property type="match status" value="1"/>
</dbReference>
<dbReference type="GO" id="GO:0051879">
    <property type="term" value="F:Hsp90 protein binding"/>
    <property type="evidence" value="ECO:0007669"/>
    <property type="project" value="TreeGrafter"/>
</dbReference>
<dbReference type="PANTHER" id="PTHR15830">
    <property type="entry name" value="TELOMERE LENGTH REGULATION PROTEIN TEL2 FAMILY MEMBER"/>
    <property type="match status" value="1"/>
</dbReference>
<accession>A0AAD5Y2U4</accession>
<name>A0AAD5Y2U4_9FUNG</name>
<evidence type="ECO:0000313" key="4">
    <source>
        <dbReference type="Proteomes" id="UP001210925"/>
    </source>
</evidence>
<evidence type="ECO:0000313" key="3">
    <source>
        <dbReference type="EMBL" id="KAJ3252036.1"/>
    </source>
</evidence>
<dbReference type="PANTHER" id="PTHR15830:SF10">
    <property type="entry name" value="TELOMERE LENGTH REGULATION PROTEIN TEL2 HOMOLOG"/>
    <property type="match status" value="1"/>
</dbReference>
<organism evidence="3 4">
    <name type="scientific">Boothiomyces macroporosus</name>
    <dbReference type="NCBI Taxonomy" id="261099"/>
    <lineage>
        <taxon>Eukaryota</taxon>
        <taxon>Fungi</taxon>
        <taxon>Fungi incertae sedis</taxon>
        <taxon>Chytridiomycota</taxon>
        <taxon>Chytridiomycota incertae sedis</taxon>
        <taxon>Chytridiomycetes</taxon>
        <taxon>Rhizophydiales</taxon>
        <taxon>Terramycetaceae</taxon>
        <taxon>Boothiomyces</taxon>
    </lineage>
</organism>
<keyword evidence="4" id="KW-1185">Reference proteome</keyword>
<feature type="domain" description="Telomere length regulation protein conserved" evidence="2">
    <location>
        <begin position="365"/>
        <end position="455"/>
    </location>
</feature>
<proteinExistence type="inferred from homology"/>
<reference evidence="3" key="1">
    <citation type="submission" date="2020-05" db="EMBL/GenBank/DDBJ databases">
        <title>Phylogenomic resolution of chytrid fungi.</title>
        <authorList>
            <person name="Stajich J.E."/>
            <person name="Amses K."/>
            <person name="Simmons R."/>
            <person name="Seto K."/>
            <person name="Myers J."/>
            <person name="Bonds A."/>
            <person name="Quandt C.A."/>
            <person name="Barry K."/>
            <person name="Liu P."/>
            <person name="Grigoriev I."/>
            <person name="Longcore J.E."/>
            <person name="James T.Y."/>
        </authorList>
    </citation>
    <scope>NUCLEOTIDE SEQUENCE</scope>
    <source>
        <strain evidence="3">PLAUS21</strain>
    </source>
</reference>
<dbReference type="InterPro" id="IPR019337">
    <property type="entry name" value="Telomere_length_regulation_dom"/>
</dbReference>
<dbReference type="GO" id="GO:0042162">
    <property type="term" value="F:telomeric DNA binding"/>
    <property type="evidence" value="ECO:0007669"/>
    <property type="project" value="TreeGrafter"/>
</dbReference>
<protein>
    <recommendedName>
        <fullName evidence="2">Telomere length regulation protein conserved domain-containing protein</fullName>
    </recommendedName>
</protein>
<dbReference type="EMBL" id="JADGKB010000157">
    <property type="protein sequence ID" value="KAJ3252036.1"/>
    <property type="molecule type" value="Genomic_DNA"/>
</dbReference>
<dbReference type="InterPro" id="IPR038528">
    <property type="entry name" value="TEL2_C_sf"/>
</dbReference>
<dbReference type="InterPro" id="IPR051970">
    <property type="entry name" value="TEL2_Regulation"/>
</dbReference>
<dbReference type="GO" id="GO:0051083">
    <property type="term" value="P:'de novo' cotranslational protein folding"/>
    <property type="evidence" value="ECO:0007669"/>
    <property type="project" value="TreeGrafter"/>
</dbReference>